<dbReference type="PANTHER" id="PTHR11014:SF55">
    <property type="entry name" value="IAA-AMINO ACID HYDROLASE ILR1-LIKE 4"/>
    <property type="match status" value="1"/>
</dbReference>
<gene>
    <name evidence="8" type="ORF">LLUT_LOCUS27099</name>
</gene>
<dbReference type="NCBIfam" id="TIGR01891">
    <property type="entry name" value="amidohydrolases"/>
    <property type="match status" value="1"/>
</dbReference>
<dbReference type="PIRSF" id="PIRSF005962">
    <property type="entry name" value="Pept_M20D_amidohydro"/>
    <property type="match status" value="1"/>
</dbReference>
<dbReference type="InterPro" id="IPR011650">
    <property type="entry name" value="Peptidase_M20_dimer"/>
</dbReference>
<dbReference type="GO" id="GO:0009850">
    <property type="term" value="P:auxin metabolic process"/>
    <property type="evidence" value="ECO:0007669"/>
    <property type="project" value="InterPro"/>
</dbReference>
<dbReference type="InterPro" id="IPR044757">
    <property type="entry name" value="ILR1-like_Hyd"/>
</dbReference>
<evidence type="ECO:0000256" key="3">
    <source>
        <dbReference type="ARBA" id="ARBA00022801"/>
    </source>
</evidence>
<dbReference type="EMBL" id="CAXHTB010000019">
    <property type="protein sequence ID" value="CAL0326039.1"/>
    <property type="molecule type" value="Genomic_DNA"/>
</dbReference>
<name>A0AAV1XWU7_LUPLU</name>
<keyword evidence="3" id="KW-0378">Hydrolase</keyword>
<dbReference type="InterPro" id="IPR036264">
    <property type="entry name" value="Bact_exopeptidase_dim_dom"/>
</dbReference>
<evidence type="ECO:0000256" key="5">
    <source>
        <dbReference type="PIRSR" id="PIRSR005962-1"/>
    </source>
</evidence>
<comment type="caution">
    <text evidence="8">The sequence shown here is derived from an EMBL/GenBank/DDBJ whole genome shotgun (WGS) entry which is preliminary data.</text>
</comment>
<feature type="binding site" evidence="5">
    <location>
        <position position="126"/>
    </location>
    <ligand>
        <name>Mn(2+)</name>
        <dbReference type="ChEBI" id="CHEBI:29035"/>
        <label>2</label>
    </ligand>
</feature>
<dbReference type="CDD" id="cd08017">
    <property type="entry name" value="M20_IAA_Hyd"/>
    <property type="match status" value="1"/>
</dbReference>
<feature type="binding site" evidence="5">
    <location>
        <position position="124"/>
    </location>
    <ligand>
        <name>Mn(2+)</name>
        <dbReference type="ChEBI" id="CHEBI:29035"/>
        <label>2</label>
    </ligand>
</feature>
<feature type="signal peptide" evidence="6">
    <location>
        <begin position="1"/>
        <end position="21"/>
    </location>
</feature>
<proteinExistence type="inferred from homology"/>
<dbReference type="PANTHER" id="PTHR11014">
    <property type="entry name" value="PEPTIDASE M20 FAMILY MEMBER"/>
    <property type="match status" value="1"/>
</dbReference>
<dbReference type="AlphaFoldDB" id="A0AAV1XWU7"/>
<feature type="binding site" evidence="5">
    <location>
        <position position="160"/>
    </location>
    <ligand>
        <name>Mn(2+)</name>
        <dbReference type="ChEBI" id="CHEBI:29035"/>
        <label>2</label>
    </ligand>
</feature>
<feature type="binding site" evidence="5">
    <location>
        <position position="388"/>
    </location>
    <ligand>
        <name>Mn(2+)</name>
        <dbReference type="ChEBI" id="CHEBI:29035"/>
        <label>2</label>
    </ligand>
</feature>
<feature type="chain" id="PRO_5043472044" description="Peptidase M20 dimerisation domain-containing protein" evidence="6">
    <location>
        <begin position="22"/>
        <end position="423"/>
    </location>
</feature>
<protein>
    <recommendedName>
        <fullName evidence="7">Peptidase M20 dimerisation domain-containing protein</fullName>
    </recommendedName>
</protein>
<dbReference type="SUPFAM" id="SSF53187">
    <property type="entry name" value="Zn-dependent exopeptidases"/>
    <property type="match status" value="1"/>
</dbReference>
<evidence type="ECO:0000313" key="9">
    <source>
        <dbReference type="Proteomes" id="UP001497480"/>
    </source>
</evidence>
<dbReference type="Proteomes" id="UP001497480">
    <property type="component" value="Unassembled WGS sequence"/>
</dbReference>
<evidence type="ECO:0000313" key="8">
    <source>
        <dbReference type="EMBL" id="CAL0326039.1"/>
    </source>
</evidence>
<keyword evidence="5" id="KW-0479">Metal-binding</keyword>
<dbReference type="InterPro" id="IPR017439">
    <property type="entry name" value="Amidohydrolase"/>
</dbReference>
<dbReference type="Pfam" id="PF01546">
    <property type="entry name" value="Peptidase_M20"/>
    <property type="match status" value="1"/>
</dbReference>
<keyword evidence="4 5" id="KW-0464">Manganese</keyword>
<dbReference type="SUPFAM" id="SSF55031">
    <property type="entry name" value="Bacterial exopeptidase dimerisation domain"/>
    <property type="match status" value="1"/>
</dbReference>
<accession>A0AAV1XWU7</accession>
<dbReference type="Gene3D" id="3.40.630.10">
    <property type="entry name" value="Zn peptidases"/>
    <property type="match status" value="1"/>
</dbReference>
<dbReference type="InterPro" id="IPR002933">
    <property type="entry name" value="Peptidase_M20"/>
</dbReference>
<dbReference type="Pfam" id="PF07687">
    <property type="entry name" value="M20_dimer"/>
    <property type="match status" value="1"/>
</dbReference>
<evidence type="ECO:0000259" key="7">
    <source>
        <dbReference type="Pfam" id="PF07687"/>
    </source>
</evidence>
<dbReference type="Gene3D" id="3.30.70.360">
    <property type="match status" value="1"/>
</dbReference>
<keyword evidence="9" id="KW-1185">Reference proteome</keyword>
<evidence type="ECO:0000256" key="2">
    <source>
        <dbReference type="ARBA" id="ARBA00022729"/>
    </source>
</evidence>
<feature type="domain" description="Peptidase M20 dimerisation" evidence="7">
    <location>
        <begin position="208"/>
        <end position="299"/>
    </location>
</feature>
<dbReference type="GO" id="GO:0010179">
    <property type="term" value="F:IAA-Ala conjugate hydrolase activity"/>
    <property type="evidence" value="ECO:0007669"/>
    <property type="project" value="TreeGrafter"/>
</dbReference>
<dbReference type="FunFam" id="3.30.70.360:FF:000001">
    <property type="entry name" value="N-acetyldiaminopimelate deacetylase"/>
    <property type="match status" value="1"/>
</dbReference>
<evidence type="ECO:0000256" key="6">
    <source>
        <dbReference type="SAM" id="SignalP"/>
    </source>
</evidence>
<organism evidence="8 9">
    <name type="scientific">Lupinus luteus</name>
    <name type="common">European yellow lupine</name>
    <dbReference type="NCBI Taxonomy" id="3873"/>
    <lineage>
        <taxon>Eukaryota</taxon>
        <taxon>Viridiplantae</taxon>
        <taxon>Streptophyta</taxon>
        <taxon>Embryophyta</taxon>
        <taxon>Tracheophyta</taxon>
        <taxon>Spermatophyta</taxon>
        <taxon>Magnoliopsida</taxon>
        <taxon>eudicotyledons</taxon>
        <taxon>Gunneridae</taxon>
        <taxon>Pentapetalae</taxon>
        <taxon>rosids</taxon>
        <taxon>fabids</taxon>
        <taxon>Fabales</taxon>
        <taxon>Fabaceae</taxon>
        <taxon>Papilionoideae</taxon>
        <taxon>50 kb inversion clade</taxon>
        <taxon>genistoids sensu lato</taxon>
        <taxon>core genistoids</taxon>
        <taxon>Genisteae</taxon>
        <taxon>Lupinus</taxon>
    </lineage>
</organism>
<evidence type="ECO:0000256" key="4">
    <source>
        <dbReference type="ARBA" id="ARBA00023211"/>
    </source>
</evidence>
<sequence length="423" mass="46634">MEFFNWINLFMIFSLFSLSISTNFLEEAKNGDVFDWMVKIRRKIHENPELGYEEFKTSEVIRTELGKLGIPYRHDQVAVTAVIAFIGTQKPPFLALRADMDALALQEKVEWKHKSKVPGKMHACGHDAHVAMLLGAAKILKEHEKEIQGTVVLVFQPAEEGGGGAKKIVESGALENVSAIFGLHVTPRFSIGEVASRPGLVYARSGFFEATISGKGGHAAFPQNSIDPVLAACNVVISLQHLISREADPLDTQVVSIGSFQGGTAYNVIPDSVSIGGTFRAFSKESFLLLRQRIEQVITGQALVHRCNSTVNFFDEEKPFYPATVNDGELHKHFQKVAGNFLGINKVNDIPRPSMGAEDFSFYQEVVPGYFFLLGMQDPSQDRLASGHSPYYKVNEDALPYGAALHASLATSYLLKLQQELEG</sequence>
<dbReference type="GO" id="GO:0046872">
    <property type="term" value="F:metal ion binding"/>
    <property type="evidence" value="ECO:0007669"/>
    <property type="project" value="UniProtKB-KW"/>
</dbReference>
<comment type="similarity">
    <text evidence="1">Belongs to the peptidase M20 family.</text>
</comment>
<reference evidence="8 9" key="1">
    <citation type="submission" date="2024-03" db="EMBL/GenBank/DDBJ databases">
        <authorList>
            <person name="Martinez-Hernandez J."/>
        </authorList>
    </citation>
    <scope>NUCLEOTIDE SEQUENCE [LARGE SCALE GENOMIC DNA]</scope>
</reference>
<feature type="binding site" evidence="5">
    <location>
        <position position="184"/>
    </location>
    <ligand>
        <name>Mn(2+)</name>
        <dbReference type="ChEBI" id="CHEBI:29035"/>
        <label>2</label>
    </ligand>
</feature>
<comment type="cofactor">
    <cofactor evidence="5">
        <name>Mn(2+)</name>
        <dbReference type="ChEBI" id="CHEBI:29035"/>
    </cofactor>
    <text evidence="5">The Mn(2+) ion enhances activity.</text>
</comment>
<dbReference type="GO" id="GO:0005783">
    <property type="term" value="C:endoplasmic reticulum"/>
    <property type="evidence" value="ECO:0007669"/>
    <property type="project" value="TreeGrafter"/>
</dbReference>
<keyword evidence="2 6" id="KW-0732">Signal</keyword>
<evidence type="ECO:0000256" key="1">
    <source>
        <dbReference type="ARBA" id="ARBA00006153"/>
    </source>
</evidence>